<name>A0A835QXH3_VANPL</name>
<dbReference type="OrthoDB" id="693168at2759"/>
<dbReference type="Pfam" id="PF05699">
    <property type="entry name" value="Dimer_Tnp_hAT"/>
    <property type="match status" value="1"/>
</dbReference>
<organism evidence="2 3">
    <name type="scientific">Vanilla planifolia</name>
    <name type="common">Vanilla</name>
    <dbReference type="NCBI Taxonomy" id="51239"/>
    <lineage>
        <taxon>Eukaryota</taxon>
        <taxon>Viridiplantae</taxon>
        <taxon>Streptophyta</taxon>
        <taxon>Embryophyta</taxon>
        <taxon>Tracheophyta</taxon>
        <taxon>Spermatophyta</taxon>
        <taxon>Magnoliopsida</taxon>
        <taxon>Liliopsida</taxon>
        <taxon>Asparagales</taxon>
        <taxon>Orchidaceae</taxon>
        <taxon>Vanilloideae</taxon>
        <taxon>Vanilleae</taxon>
        <taxon>Vanilla</taxon>
    </lineage>
</organism>
<sequence length="271" mass="30690">MLKLLLDLFIAIKVEVNLKLGAALHWLLNLLVKEVTNGLLCCIVRMIDDHQTQAMIVPQLDAYTSISDSTLNQLAVDERSKMPPGLGAARHVSICFDRGLTVPLRAALWWASYGDRSPELQMFAIKILSQPCSSASRFKLKKDISELVHEKEAHTAFIARSALNQDGSFVAPENHRVNGMDLVHATHILFHISLESLLPALFQALGLDQHPDLVFAQVFEKMWSSILPVCQWIHRRLFFHEGSLSTSWELLSQHFYNYLHCLPMSRLDLLD</sequence>
<accession>A0A835QXH3</accession>
<dbReference type="InterPro" id="IPR008906">
    <property type="entry name" value="HATC_C_dom"/>
</dbReference>
<protein>
    <recommendedName>
        <fullName evidence="1">HAT C-terminal dimerisation domain-containing protein</fullName>
    </recommendedName>
</protein>
<reference evidence="2 3" key="1">
    <citation type="journal article" date="2020" name="Nat. Food">
        <title>A phased Vanilla planifolia genome enables genetic improvement of flavour and production.</title>
        <authorList>
            <person name="Hasing T."/>
            <person name="Tang H."/>
            <person name="Brym M."/>
            <person name="Khazi F."/>
            <person name="Huang T."/>
            <person name="Chambers A.H."/>
        </authorList>
    </citation>
    <scope>NUCLEOTIDE SEQUENCE [LARGE SCALE GENOMIC DNA]</scope>
    <source>
        <tissue evidence="2">Leaf</tissue>
    </source>
</reference>
<evidence type="ECO:0000313" key="2">
    <source>
        <dbReference type="EMBL" id="KAG0475602.1"/>
    </source>
</evidence>
<gene>
    <name evidence="2" type="ORF">HPP92_015288</name>
</gene>
<dbReference type="EMBL" id="JADCNM010000007">
    <property type="protein sequence ID" value="KAG0475602.1"/>
    <property type="molecule type" value="Genomic_DNA"/>
</dbReference>
<dbReference type="GO" id="GO:0046983">
    <property type="term" value="F:protein dimerization activity"/>
    <property type="evidence" value="ECO:0007669"/>
    <property type="project" value="InterPro"/>
</dbReference>
<comment type="caution">
    <text evidence="2">The sequence shown here is derived from an EMBL/GenBank/DDBJ whole genome shotgun (WGS) entry which is preliminary data.</text>
</comment>
<feature type="domain" description="HAT C-terminal dimerisation" evidence="1">
    <location>
        <begin position="106"/>
        <end position="136"/>
    </location>
</feature>
<evidence type="ECO:0000313" key="3">
    <source>
        <dbReference type="Proteomes" id="UP000639772"/>
    </source>
</evidence>
<dbReference type="Proteomes" id="UP000639772">
    <property type="component" value="Chromosome 7"/>
</dbReference>
<proteinExistence type="predicted"/>
<evidence type="ECO:0000259" key="1">
    <source>
        <dbReference type="Pfam" id="PF05699"/>
    </source>
</evidence>
<dbReference type="AlphaFoldDB" id="A0A835QXH3"/>